<dbReference type="EMBL" id="JACTVJ010000010">
    <property type="protein sequence ID" value="MBC9714754.1"/>
    <property type="molecule type" value="Genomic_DNA"/>
</dbReference>
<name>A0ABR7SHN4_9ACTN</name>
<evidence type="ECO:0000313" key="2">
    <source>
        <dbReference type="EMBL" id="MBC9714754.1"/>
    </source>
</evidence>
<dbReference type="Proteomes" id="UP000642284">
    <property type="component" value="Unassembled WGS sequence"/>
</dbReference>
<keyword evidence="3" id="KW-1185">Reference proteome</keyword>
<comment type="caution">
    <text evidence="2">The sequence shown here is derived from an EMBL/GenBank/DDBJ whole genome shotgun (WGS) entry which is preliminary data.</text>
</comment>
<gene>
    <name evidence="2" type="ORF">H9Y04_19560</name>
</gene>
<sequence length="181" mass="20047">MPLSHSEMARRLLGADPRYAAAQFRTVFADGEVGETGSLLYASHGRWIVDTEHGGRVLRTPQQTGHEEQDGSRHTLPGPSSPSATSPIALLLPRYASIHGRPEDDWVIDDREPIRTDSEGCLNVTFRRTEDHRYVATARVHPAEYCIRSFTTPVATAELIGLRFDLMPAEADLVRTLLGDT</sequence>
<evidence type="ECO:0000256" key="1">
    <source>
        <dbReference type="SAM" id="MobiDB-lite"/>
    </source>
</evidence>
<protein>
    <submittedName>
        <fullName evidence="2">Uncharacterized protein</fullName>
    </submittedName>
</protein>
<evidence type="ECO:0000313" key="3">
    <source>
        <dbReference type="Proteomes" id="UP000642284"/>
    </source>
</evidence>
<feature type="region of interest" description="Disordered" evidence="1">
    <location>
        <begin position="61"/>
        <end position="84"/>
    </location>
</feature>
<accession>A0ABR7SHN4</accession>
<organism evidence="2 3">
    <name type="scientific">Streptomyces polyasparticus</name>
    <dbReference type="NCBI Taxonomy" id="2767826"/>
    <lineage>
        <taxon>Bacteria</taxon>
        <taxon>Bacillati</taxon>
        <taxon>Actinomycetota</taxon>
        <taxon>Actinomycetes</taxon>
        <taxon>Kitasatosporales</taxon>
        <taxon>Streptomycetaceae</taxon>
        <taxon>Streptomyces</taxon>
    </lineage>
</organism>
<proteinExistence type="predicted"/>
<reference evidence="2 3" key="1">
    <citation type="submission" date="2020-08" db="EMBL/GenBank/DDBJ databases">
        <title>Genemic of Streptomyces polyaspartic.</title>
        <authorList>
            <person name="Liu W."/>
        </authorList>
    </citation>
    <scope>NUCLEOTIDE SEQUENCE [LARGE SCALE GENOMIC DNA]</scope>
    <source>
        <strain evidence="2 3">TRM66268-LWL</strain>
    </source>
</reference>
<dbReference type="RefSeq" id="WP_187815226.1">
    <property type="nucleotide sequence ID" value="NZ_JACTVJ010000010.1"/>
</dbReference>